<dbReference type="AlphaFoldDB" id="A0A412SEQ1"/>
<proteinExistence type="predicted"/>
<accession>A0A412SEQ1</accession>
<evidence type="ECO:0000313" key="3">
    <source>
        <dbReference type="Proteomes" id="UP000284022"/>
    </source>
</evidence>
<feature type="transmembrane region" description="Helical" evidence="1">
    <location>
        <begin position="6"/>
        <end position="24"/>
    </location>
</feature>
<keyword evidence="1" id="KW-0472">Membrane</keyword>
<dbReference type="InterPro" id="IPR025671">
    <property type="entry name" value="HXXEE"/>
</dbReference>
<feature type="transmembrane region" description="Helical" evidence="1">
    <location>
        <begin position="56"/>
        <end position="76"/>
    </location>
</feature>
<dbReference type="Pfam" id="PF13787">
    <property type="entry name" value="HXXEE"/>
    <property type="match status" value="1"/>
</dbReference>
<organism evidence="2 3">
    <name type="scientific">Bacteroides uniformis</name>
    <dbReference type="NCBI Taxonomy" id="820"/>
    <lineage>
        <taxon>Bacteria</taxon>
        <taxon>Pseudomonadati</taxon>
        <taxon>Bacteroidota</taxon>
        <taxon>Bacteroidia</taxon>
        <taxon>Bacteroidales</taxon>
        <taxon>Bacteroidaceae</taxon>
        <taxon>Bacteroides</taxon>
    </lineage>
</organism>
<evidence type="ECO:0000313" key="2">
    <source>
        <dbReference type="EMBL" id="RGU36147.1"/>
    </source>
</evidence>
<feature type="transmembrane region" description="Helical" evidence="1">
    <location>
        <begin position="82"/>
        <end position="101"/>
    </location>
</feature>
<feature type="transmembrane region" description="Helical" evidence="1">
    <location>
        <begin position="138"/>
        <end position="156"/>
    </location>
</feature>
<name>A0A412SEQ1_BACUN</name>
<protein>
    <submittedName>
        <fullName evidence="2">HXXEE domain-containing protein</fullName>
    </submittedName>
</protein>
<evidence type="ECO:0000256" key="1">
    <source>
        <dbReference type="SAM" id="Phobius"/>
    </source>
</evidence>
<gene>
    <name evidence="2" type="ORF">DWW83_17870</name>
</gene>
<dbReference type="EMBL" id="QRXV01000022">
    <property type="protein sequence ID" value="RGU36147.1"/>
    <property type="molecule type" value="Genomic_DNA"/>
</dbReference>
<reference evidence="2 3" key="1">
    <citation type="submission" date="2018-08" db="EMBL/GenBank/DDBJ databases">
        <title>A genome reference for cultivated species of the human gut microbiota.</title>
        <authorList>
            <person name="Zou Y."/>
            <person name="Xue W."/>
            <person name="Luo G."/>
        </authorList>
    </citation>
    <scope>NUCLEOTIDE SEQUENCE [LARGE SCALE GENOMIC DNA]</scope>
    <source>
        <strain evidence="2 3">AF17-20</strain>
    </source>
</reference>
<dbReference type="Proteomes" id="UP000284022">
    <property type="component" value="Unassembled WGS sequence"/>
</dbReference>
<feature type="transmembrane region" description="Helical" evidence="1">
    <location>
        <begin position="108"/>
        <end position="126"/>
    </location>
</feature>
<keyword evidence="1" id="KW-0812">Transmembrane</keyword>
<dbReference type="RefSeq" id="WP_087329713.1">
    <property type="nucleotide sequence ID" value="NZ_QRXV01000022.1"/>
</dbReference>
<sequence>MDKFILLLFPIIFMIHEFEEIIMIEKWMNKNRSDFDRRFPRIAQRMNKFMDIDTRNFSIIVAEEFFIVSILTITSVLTNNIIYWYCILTAFSIHLIIHFLQFVIWKKYIPAIITTILCIPYCIFAIEKASYILTFKELFIYAVVGIIIGAVNLLVMHRFAFNWYKKGQ</sequence>
<keyword evidence="1" id="KW-1133">Transmembrane helix</keyword>
<comment type="caution">
    <text evidence="2">The sequence shown here is derived from an EMBL/GenBank/DDBJ whole genome shotgun (WGS) entry which is preliminary data.</text>
</comment>